<dbReference type="AlphaFoldDB" id="A0AAN6ZPS5"/>
<dbReference type="RefSeq" id="XP_062639763.1">
    <property type="nucleotide sequence ID" value="XM_062779739.1"/>
</dbReference>
<sequence>MSSSTPNNNNNNAPGAPPPGPPLAMLSQPAKRLYWTLQGPLSTAVTVMPPDLNPDAPRDAYFRQTLAGTTWHPISESPMTEPPVASLEVKETNLMDWRDSWWTANQEGLDNEADEPEGEREPPEFRPLVVSASNGEFVTVHDYVTAVHPWLIGQREQVLKARNAAEDDDYEPEGNERLLLQLNRPAEISVEDEDEWKESLRWRFRNGRT</sequence>
<organism evidence="2 3">
    <name type="scientific">Dichotomopilus funicola</name>
    <dbReference type="NCBI Taxonomy" id="1934379"/>
    <lineage>
        <taxon>Eukaryota</taxon>
        <taxon>Fungi</taxon>
        <taxon>Dikarya</taxon>
        <taxon>Ascomycota</taxon>
        <taxon>Pezizomycotina</taxon>
        <taxon>Sordariomycetes</taxon>
        <taxon>Sordariomycetidae</taxon>
        <taxon>Sordariales</taxon>
        <taxon>Chaetomiaceae</taxon>
        <taxon>Dichotomopilus</taxon>
    </lineage>
</organism>
<evidence type="ECO:0000313" key="3">
    <source>
        <dbReference type="Proteomes" id="UP001302676"/>
    </source>
</evidence>
<evidence type="ECO:0000313" key="2">
    <source>
        <dbReference type="EMBL" id="KAK4146392.1"/>
    </source>
</evidence>
<dbReference type="Proteomes" id="UP001302676">
    <property type="component" value="Unassembled WGS sequence"/>
</dbReference>
<dbReference type="EMBL" id="MU853562">
    <property type="protein sequence ID" value="KAK4146392.1"/>
    <property type="molecule type" value="Genomic_DNA"/>
</dbReference>
<dbReference type="GeneID" id="87816352"/>
<gene>
    <name evidence="2" type="ORF">C8A04DRAFT_25902</name>
</gene>
<protein>
    <submittedName>
        <fullName evidence="2">Uncharacterized protein</fullName>
    </submittedName>
</protein>
<feature type="region of interest" description="Disordered" evidence="1">
    <location>
        <begin position="1"/>
        <end position="27"/>
    </location>
</feature>
<accession>A0AAN6ZPS5</accession>
<evidence type="ECO:0000256" key="1">
    <source>
        <dbReference type="SAM" id="MobiDB-lite"/>
    </source>
</evidence>
<feature type="compositionally biased region" description="Low complexity" evidence="1">
    <location>
        <begin position="1"/>
        <end position="14"/>
    </location>
</feature>
<name>A0AAN6ZPS5_9PEZI</name>
<keyword evidence="3" id="KW-1185">Reference proteome</keyword>
<proteinExistence type="predicted"/>
<reference evidence="2" key="1">
    <citation type="journal article" date="2023" name="Mol. Phylogenet. Evol.">
        <title>Genome-scale phylogeny and comparative genomics of the fungal order Sordariales.</title>
        <authorList>
            <person name="Hensen N."/>
            <person name="Bonometti L."/>
            <person name="Westerberg I."/>
            <person name="Brannstrom I.O."/>
            <person name="Guillou S."/>
            <person name="Cros-Aarteil S."/>
            <person name="Calhoun S."/>
            <person name="Haridas S."/>
            <person name="Kuo A."/>
            <person name="Mondo S."/>
            <person name="Pangilinan J."/>
            <person name="Riley R."/>
            <person name="LaButti K."/>
            <person name="Andreopoulos B."/>
            <person name="Lipzen A."/>
            <person name="Chen C."/>
            <person name="Yan M."/>
            <person name="Daum C."/>
            <person name="Ng V."/>
            <person name="Clum A."/>
            <person name="Steindorff A."/>
            <person name="Ohm R.A."/>
            <person name="Martin F."/>
            <person name="Silar P."/>
            <person name="Natvig D.O."/>
            <person name="Lalanne C."/>
            <person name="Gautier V."/>
            <person name="Ament-Velasquez S.L."/>
            <person name="Kruys A."/>
            <person name="Hutchinson M.I."/>
            <person name="Powell A.J."/>
            <person name="Barry K."/>
            <person name="Miller A.N."/>
            <person name="Grigoriev I.V."/>
            <person name="Debuchy R."/>
            <person name="Gladieux P."/>
            <person name="Hiltunen Thoren M."/>
            <person name="Johannesson H."/>
        </authorList>
    </citation>
    <scope>NUCLEOTIDE SEQUENCE</scope>
    <source>
        <strain evidence="2">CBS 141.50</strain>
    </source>
</reference>
<reference evidence="2" key="2">
    <citation type="submission" date="2023-05" db="EMBL/GenBank/DDBJ databases">
        <authorList>
            <consortium name="Lawrence Berkeley National Laboratory"/>
            <person name="Steindorff A."/>
            <person name="Hensen N."/>
            <person name="Bonometti L."/>
            <person name="Westerberg I."/>
            <person name="Brannstrom I.O."/>
            <person name="Guillou S."/>
            <person name="Cros-Aarteil S."/>
            <person name="Calhoun S."/>
            <person name="Haridas S."/>
            <person name="Kuo A."/>
            <person name="Mondo S."/>
            <person name="Pangilinan J."/>
            <person name="Riley R."/>
            <person name="Labutti K."/>
            <person name="Andreopoulos B."/>
            <person name="Lipzen A."/>
            <person name="Chen C."/>
            <person name="Yanf M."/>
            <person name="Daum C."/>
            <person name="Ng V."/>
            <person name="Clum A."/>
            <person name="Ohm R."/>
            <person name="Martin F."/>
            <person name="Silar P."/>
            <person name="Natvig D."/>
            <person name="Lalanne C."/>
            <person name="Gautier V."/>
            <person name="Ament-Velasquez S.L."/>
            <person name="Kruys A."/>
            <person name="Hutchinson M.I."/>
            <person name="Powell A.J."/>
            <person name="Barry K."/>
            <person name="Miller A.N."/>
            <person name="Grigoriev I.V."/>
            <person name="Debuchy R."/>
            <person name="Gladieux P."/>
            <person name="Thoren M.H."/>
            <person name="Johannesson H."/>
        </authorList>
    </citation>
    <scope>NUCLEOTIDE SEQUENCE</scope>
    <source>
        <strain evidence="2">CBS 141.50</strain>
    </source>
</reference>
<comment type="caution">
    <text evidence="2">The sequence shown here is derived from an EMBL/GenBank/DDBJ whole genome shotgun (WGS) entry which is preliminary data.</text>
</comment>